<keyword evidence="1" id="KW-1133">Transmembrane helix</keyword>
<dbReference type="AlphaFoldDB" id="A0A1F7YRH1"/>
<name>A0A1F7YRH1_9BACT</name>
<evidence type="ECO:0000313" key="3">
    <source>
        <dbReference type="Proteomes" id="UP000177263"/>
    </source>
</evidence>
<proteinExistence type="predicted"/>
<keyword evidence="1" id="KW-0812">Transmembrane</keyword>
<sequence>MFVWGLGIGLSTVSFLSVIALSLQKQHLIEMSQRLCSQLDSWQCPISGYESDIRALNVVALLMFASVVLNIYSSWRNRNHVDMMVLFGER</sequence>
<comment type="caution">
    <text evidence="2">The sequence shown here is derived from an EMBL/GenBank/DDBJ whole genome shotgun (WGS) entry which is preliminary data.</text>
</comment>
<feature type="transmembrane region" description="Helical" evidence="1">
    <location>
        <begin position="6"/>
        <end position="23"/>
    </location>
</feature>
<evidence type="ECO:0000256" key="1">
    <source>
        <dbReference type="SAM" id="Phobius"/>
    </source>
</evidence>
<keyword evidence="1" id="KW-0472">Membrane</keyword>
<dbReference type="STRING" id="1802500.A2801_00950"/>
<dbReference type="Proteomes" id="UP000177263">
    <property type="component" value="Unassembled WGS sequence"/>
</dbReference>
<protein>
    <submittedName>
        <fullName evidence="2">Uncharacterized protein</fullName>
    </submittedName>
</protein>
<evidence type="ECO:0000313" key="2">
    <source>
        <dbReference type="EMBL" id="OGM29903.1"/>
    </source>
</evidence>
<dbReference type="EMBL" id="MGGM01000007">
    <property type="protein sequence ID" value="OGM29903.1"/>
    <property type="molecule type" value="Genomic_DNA"/>
</dbReference>
<reference evidence="2 3" key="1">
    <citation type="journal article" date="2016" name="Nat. Commun.">
        <title>Thousands of microbial genomes shed light on interconnected biogeochemical processes in an aquifer system.</title>
        <authorList>
            <person name="Anantharaman K."/>
            <person name="Brown C.T."/>
            <person name="Hug L.A."/>
            <person name="Sharon I."/>
            <person name="Castelle C.J."/>
            <person name="Probst A.J."/>
            <person name="Thomas B.C."/>
            <person name="Singh A."/>
            <person name="Wilkins M.J."/>
            <person name="Karaoz U."/>
            <person name="Brodie E.L."/>
            <person name="Williams K.H."/>
            <person name="Hubbard S.S."/>
            <person name="Banfield J.F."/>
        </authorList>
    </citation>
    <scope>NUCLEOTIDE SEQUENCE [LARGE SCALE GENOMIC DNA]</scope>
</reference>
<organism evidence="2 3">
    <name type="scientific">Candidatus Woesebacteria bacterium RIFCSPHIGHO2_01_FULL_41_10</name>
    <dbReference type="NCBI Taxonomy" id="1802500"/>
    <lineage>
        <taxon>Bacteria</taxon>
        <taxon>Candidatus Woeseibacteriota</taxon>
    </lineage>
</organism>
<gene>
    <name evidence="2" type="ORF">A2801_00950</name>
</gene>
<accession>A0A1F7YRH1</accession>
<feature type="transmembrane region" description="Helical" evidence="1">
    <location>
        <begin position="55"/>
        <end position="75"/>
    </location>
</feature>